<dbReference type="EMBL" id="BSUK01000001">
    <property type="protein sequence ID" value="GMA23732.1"/>
    <property type="molecule type" value="Genomic_DNA"/>
</dbReference>
<feature type="compositionally biased region" description="Basic and acidic residues" evidence="1">
    <location>
        <begin position="13"/>
        <end position="26"/>
    </location>
</feature>
<feature type="compositionally biased region" description="Polar residues" evidence="1">
    <location>
        <begin position="1"/>
        <end position="12"/>
    </location>
</feature>
<evidence type="ECO:0000313" key="2">
    <source>
        <dbReference type="EMBL" id="GMA23732.1"/>
    </source>
</evidence>
<sequence>MPVTQGQPATTRANKDEPDDRREAHRSPAITPQSPAPRPDLPSVQGPIAVPPPPPSAVATDDRTHERYQGCAVGRLGPDERQRDRVGDLDDRRDAQGRQEGDVGRDR</sequence>
<evidence type="ECO:0000313" key="3">
    <source>
        <dbReference type="Proteomes" id="UP001157091"/>
    </source>
</evidence>
<name>A0ABQ6I0G5_9MICO</name>
<organism evidence="2 3">
    <name type="scientific">Luteimicrobium album</name>
    <dbReference type="NCBI Taxonomy" id="1054550"/>
    <lineage>
        <taxon>Bacteria</taxon>
        <taxon>Bacillati</taxon>
        <taxon>Actinomycetota</taxon>
        <taxon>Actinomycetes</taxon>
        <taxon>Micrococcales</taxon>
        <taxon>Luteimicrobium</taxon>
    </lineage>
</organism>
<reference evidence="3" key="1">
    <citation type="journal article" date="2019" name="Int. J. Syst. Evol. Microbiol.">
        <title>The Global Catalogue of Microorganisms (GCM) 10K type strain sequencing project: providing services to taxonomists for standard genome sequencing and annotation.</title>
        <authorList>
            <consortium name="The Broad Institute Genomics Platform"/>
            <consortium name="The Broad Institute Genome Sequencing Center for Infectious Disease"/>
            <person name="Wu L."/>
            <person name="Ma J."/>
        </authorList>
    </citation>
    <scope>NUCLEOTIDE SEQUENCE [LARGE SCALE GENOMIC DNA]</scope>
    <source>
        <strain evidence="3">NBRC 106348</strain>
    </source>
</reference>
<gene>
    <name evidence="2" type="ORF">GCM10025864_14910</name>
</gene>
<proteinExistence type="predicted"/>
<comment type="caution">
    <text evidence="2">The sequence shown here is derived from an EMBL/GenBank/DDBJ whole genome shotgun (WGS) entry which is preliminary data.</text>
</comment>
<accession>A0ABQ6I0G5</accession>
<dbReference type="Proteomes" id="UP001157091">
    <property type="component" value="Unassembled WGS sequence"/>
</dbReference>
<keyword evidence="3" id="KW-1185">Reference proteome</keyword>
<evidence type="ECO:0000256" key="1">
    <source>
        <dbReference type="SAM" id="MobiDB-lite"/>
    </source>
</evidence>
<feature type="region of interest" description="Disordered" evidence="1">
    <location>
        <begin position="1"/>
        <end position="107"/>
    </location>
</feature>
<feature type="compositionally biased region" description="Basic and acidic residues" evidence="1">
    <location>
        <begin position="77"/>
        <end position="107"/>
    </location>
</feature>
<protein>
    <submittedName>
        <fullName evidence="2">Uncharacterized protein</fullName>
    </submittedName>
</protein>